<keyword evidence="3" id="KW-1185">Reference proteome</keyword>
<evidence type="ECO:0000259" key="1">
    <source>
        <dbReference type="Pfam" id="PF01979"/>
    </source>
</evidence>
<dbReference type="SUPFAM" id="SSF51556">
    <property type="entry name" value="Metallo-dependent hydrolases"/>
    <property type="match status" value="1"/>
</dbReference>
<comment type="caution">
    <text evidence="2">The sequence shown here is derived from an EMBL/GenBank/DDBJ whole genome shotgun (WGS) entry which is preliminary data.</text>
</comment>
<protein>
    <submittedName>
        <fullName evidence="2">Imidazolonepropionase-like amidohydrolase</fullName>
    </submittedName>
</protein>
<feature type="domain" description="Amidohydrolase-related" evidence="1">
    <location>
        <begin position="109"/>
        <end position="243"/>
    </location>
</feature>
<dbReference type="InterPro" id="IPR032466">
    <property type="entry name" value="Metal_Hydrolase"/>
</dbReference>
<dbReference type="AlphaFoldDB" id="A0AB73T7W3"/>
<evidence type="ECO:0000313" key="2">
    <source>
        <dbReference type="EMBL" id="PWJ77581.1"/>
    </source>
</evidence>
<dbReference type="PANTHER" id="PTHR43135">
    <property type="entry name" value="ALPHA-D-RIBOSE 1-METHYLPHOSPHONATE 5-TRIPHOSPHATE DIPHOSPHATASE"/>
    <property type="match status" value="1"/>
</dbReference>
<dbReference type="Proteomes" id="UP000245412">
    <property type="component" value="Unassembled WGS sequence"/>
</dbReference>
<dbReference type="RefSeq" id="WP_109625669.1">
    <property type="nucleotide sequence ID" value="NZ_JANKBI010000002.1"/>
</dbReference>
<reference evidence="2 3" key="1">
    <citation type="submission" date="2018-05" db="EMBL/GenBank/DDBJ databases">
        <authorList>
            <person name="Goeker M."/>
            <person name="Huntemann M."/>
            <person name="Clum A."/>
            <person name="Pillay M."/>
            <person name="Palaniappan K."/>
            <person name="Varghese N."/>
            <person name="Mikhailova N."/>
            <person name="Stamatis D."/>
            <person name="Reddy T."/>
            <person name="Daum C."/>
            <person name="Shapiro N."/>
            <person name="Ivanova N."/>
            <person name="Kyrpides N."/>
            <person name="Woyke T."/>
        </authorList>
    </citation>
    <scope>NUCLEOTIDE SEQUENCE [LARGE SCALE GENOMIC DNA]</scope>
    <source>
        <strain evidence="2 3">DSM 26524</strain>
    </source>
</reference>
<dbReference type="Pfam" id="PF01979">
    <property type="entry name" value="Amidohydro_1"/>
    <property type="match status" value="1"/>
</dbReference>
<dbReference type="Gene3D" id="3.20.20.140">
    <property type="entry name" value="Metal-dependent hydrolases"/>
    <property type="match status" value="1"/>
</dbReference>
<dbReference type="PANTHER" id="PTHR43135:SF3">
    <property type="entry name" value="ALPHA-D-RIBOSE 1-METHYLPHOSPHONATE 5-TRIPHOSPHATE DIPHOSPHATASE"/>
    <property type="match status" value="1"/>
</dbReference>
<gene>
    <name evidence="2" type="ORF">C7383_103428</name>
</gene>
<name>A0AB73T7W3_9FIRM</name>
<organism evidence="2 3">
    <name type="scientific">Murimonas intestini</name>
    <dbReference type="NCBI Taxonomy" id="1337051"/>
    <lineage>
        <taxon>Bacteria</taxon>
        <taxon>Bacillati</taxon>
        <taxon>Bacillota</taxon>
        <taxon>Clostridia</taxon>
        <taxon>Lachnospirales</taxon>
        <taxon>Lachnospiraceae</taxon>
        <taxon>Murimonas</taxon>
    </lineage>
</organism>
<accession>A0AB73T7W3</accession>
<dbReference type="InterPro" id="IPR051781">
    <property type="entry name" value="Metallo-dep_Hydrolase"/>
</dbReference>
<sequence length="332" mass="36986">MFGECHAHILMNGYNYKEAVELHRDHVDEKTIRKWFLDYQKSGVTFIRDGGDALGVSVRAKEIAGEYGIDYRTPVFAVHKNGHYGGIVGRGYSSMEEYCGLIDEAIECGADFIKIMVSGILDFSCCSKIMCGDPLDEEEISRMIEEVHRRGYSVMVHANGKKAVMAAAAAGADSIEHGNYIDKDTLLMMRKKNVIWVPTLATIRNLKGSGRYPDTEIDRIYRLAAENVKSAFGLGVQLALGSDAGAYMVPHGEGIKSELAAFEEILGKDEKVYEYLRSGENMVRQRFSPCPKGNKSHPGLYDRVQRGQSPETYSGAVQIQGHQLLYFFNPVF</sequence>
<dbReference type="EMBL" id="QGGY01000003">
    <property type="protein sequence ID" value="PWJ77581.1"/>
    <property type="molecule type" value="Genomic_DNA"/>
</dbReference>
<dbReference type="GO" id="GO:0016787">
    <property type="term" value="F:hydrolase activity"/>
    <property type="evidence" value="ECO:0007669"/>
    <property type="project" value="InterPro"/>
</dbReference>
<evidence type="ECO:0000313" key="3">
    <source>
        <dbReference type="Proteomes" id="UP000245412"/>
    </source>
</evidence>
<proteinExistence type="predicted"/>
<dbReference type="InterPro" id="IPR006680">
    <property type="entry name" value="Amidohydro-rel"/>
</dbReference>